<dbReference type="AlphaFoldDB" id="A0A2G9R2A0"/>
<sequence>MFHIPISGIKCLCAKYTFFNSHGDVDFVEEGSHFTSENAQILIEERMGCKHDLENLKQNINDVPKKMKNIIDIFWRI</sequence>
<evidence type="ECO:0000313" key="1">
    <source>
        <dbReference type="EMBL" id="PIO21997.1"/>
    </source>
</evidence>
<protein>
    <submittedName>
        <fullName evidence="1">Uncharacterized protein</fullName>
    </submittedName>
</protein>
<reference evidence="2" key="1">
    <citation type="journal article" date="2017" name="Nat. Commun.">
        <title>The North American bullfrog draft genome provides insight into hormonal regulation of long noncoding RNA.</title>
        <authorList>
            <person name="Hammond S.A."/>
            <person name="Warren R.L."/>
            <person name="Vandervalk B.P."/>
            <person name="Kucuk E."/>
            <person name="Khan H."/>
            <person name="Gibb E.A."/>
            <person name="Pandoh P."/>
            <person name="Kirk H."/>
            <person name="Zhao Y."/>
            <person name="Jones M."/>
            <person name="Mungall A.J."/>
            <person name="Coope R."/>
            <person name="Pleasance S."/>
            <person name="Moore R.A."/>
            <person name="Holt R.A."/>
            <person name="Round J.M."/>
            <person name="Ohora S."/>
            <person name="Walle B.V."/>
            <person name="Veldhoen N."/>
            <person name="Helbing C.C."/>
            <person name="Birol I."/>
        </authorList>
    </citation>
    <scope>NUCLEOTIDE SEQUENCE [LARGE SCALE GENOMIC DNA]</scope>
</reference>
<keyword evidence="2" id="KW-1185">Reference proteome</keyword>
<accession>A0A2G9R2A0</accession>
<name>A0A2G9R2A0_AQUCT</name>
<dbReference type="EMBL" id="KV949962">
    <property type="protein sequence ID" value="PIO21997.1"/>
    <property type="molecule type" value="Genomic_DNA"/>
</dbReference>
<proteinExistence type="predicted"/>
<organism evidence="1 2">
    <name type="scientific">Aquarana catesbeiana</name>
    <name type="common">American bullfrog</name>
    <name type="synonym">Rana catesbeiana</name>
    <dbReference type="NCBI Taxonomy" id="8400"/>
    <lineage>
        <taxon>Eukaryota</taxon>
        <taxon>Metazoa</taxon>
        <taxon>Chordata</taxon>
        <taxon>Craniata</taxon>
        <taxon>Vertebrata</taxon>
        <taxon>Euteleostomi</taxon>
        <taxon>Amphibia</taxon>
        <taxon>Batrachia</taxon>
        <taxon>Anura</taxon>
        <taxon>Neobatrachia</taxon>
        <taxon>Ranoidea</taxon>
        <taxon>Ranidae</taxon>
        <taxon>Aquarana</taxon>
    </lineage>
</organism>
<evidence type="ECO:0000313" key="2">
    <source>
        <dbReference type="Proteomes" id="UP000228934"/>
    </source>
</evidence>
<dbReference type="Proteomes" id="UP000228934">
    <property type="component" value="Unassembled WGS sequence"/>
</dbReference>
<gene>
    <name evidence="1" type="ORF">AB205_0014530</name>
</gene>